<name>A0A8E6B3H2_9BACT</name>
<evidence type="ECO:0000313" key="1">
    <source>
        <dbReference type="EMBL" id="QVL31500.1"/>
    </source>
</evidence>
<evidence type="ECO:0008006" key="3">
    <source>
        <dbReference type="Google" id="ProtNLM"/>
    </source>
</evidence>
<dbReference type="EMBL" id="CP074694">
    <property type="protein sequence ID" value="QVL31500.1"/>
    <property type="molecule type" value="Genomic_DNA"/>
</dbReference>
<keyword evidence="2" id="KW-1185">Reference proteome</keyword>
<gene>
    <name evidence="1" type="ORF">KIH39_22045</name>
</gene>
<dbReference type="KEGG" id="tsph:KIH39_22045"/>
<organism evidence="1 2">
    <name type="scientific">Telmatocola sphagniphila</name>
    <dbReference type="NCBI Taxonomy" id="1123043"/>
    <lineage>
        <taxon>Bacteria</taxon>
        <taxon>Pseudomonadati</taxon>
        <taxon>Planctomycetota</taxon>
        <taxon>Planctomycetia</taxon>
        <taxon>Gemmatales</taxon>
        <taxon>Gemmataceae</taxon>
    </lineage>
</organism>
<sequence length="85" mass="10181">MVMASLAWNLKAWWALTLPETPGRWREKHRDQKQSVLKMEFKTFLNAFMLLPCQIVRKAGRIVYRLLGWNPHLPIFFRLLKALRC</sequence>
<accession>A0A8E6B3H2</accession>
<reference evidence="1" key="1">
    <citation type="submission" date="2021-05" db="EMBL/GenBank/DDBJ databases">
        <title>Complete genome sequence of the cellulolytic planctomycete Telmatocola sphagniphila SP2T and characterization of the first cellulase from planctomycetes.</title>
        <authorList>
            <person name="Rakitin A.L."/>
            <person name="Beletsky A.V."/>
            <person name="Naumoff D.G."/>
            <person name="Kulichevskaya I.S."/>
            <person name="Mardanov A.V."/>
            <person name="Ravin N.V."/>
            <person name="Dedysh S.N."/>
        </authorList>
    </citation>
    <scope>NUCLEOTIDE SEQUENCE</scope>
    <source>
        <strain evidence="1">SP2T</strain>
    </source>
</reference>
<protein>
    <recommendedName>
        <fullName evidence="3">Transposase DDE domain-containing protein</fullName>
    </recommendedName>
</protein>
<proteinExistence type="predicted"/>
<evidence type="ECO:0000313" key="2">
    <source>
        <dbReference type="Proteomes" id="UP000676194"/>
    </source>
</evidence>
<dbReference type="AlphaFoldDB" id="A0A8E6B3H2"/>
<dbReference type="Proteomes" id="UP000676194">
    <property type="component" value="Chromosome"/>
</dbReference>